<evidence type="ECO:0000259" key="12">
    <source>
        <dbReference type="PROSITE" id="PS50109"/>
    </source>
</evidence>
<dbReference type="InterPro" id="IPR036890">
    <property type="entry name" value="HATPase_C_sf"/>
</dbReference>
<evidence type="ECO:0000256" key="7">
    <source>
        <dbReference type="ARBA" id="ARBA00022777"/>
    </source>
</evidence>
<feature type="non-terminal residue" evidence="13">
    <location>
        <position position="1"/>
    </location>
</feature>
<dbReference type="SMART" id="SM00388">
    <property type="entry name" value="HisKA"/>
    <property type="match status" value="1"/>
</dbReference>
<comment type="subcellular location">
    <subcellularLocation>
        <location evidence="2">Membrane</location>
        <topology evidence="2">Multi-pass membrane protein</topology>
    </subcellularLocation>
</comment>
<keyword evidence="5" id="KW-0808">Transferase</keyword>
<dbReference type="Gene3D" id="1.10.287.130">
    <property type="match status" value="1"/>
</dbReference>
<keyword evidence="8 11" id="KW-1133">Transmembrane helix</keyword>
<evidence type="ECO:0000256" key="9">
    <source>
        <dbReference type="ARBA" id="ARBA00023012"/>
    </source>
</evidence>
<feature type="transmembrane region" description="Helical" evidence="11">
    <location>
        <begin position="271"/>
        <end position="294"/>
    </location>
</feature>
<protein>
    <recommendedName>
        <fullName evidence="3">histidine kinase</fullName>
        <ecNumber evidence="3">2.7.13.3</ecNumber>
    </recommendedName>
</protein>
<feature type="domain" description="Histidine kinase" evidence="12">
    <location>
        <begin position="353"/>
        <end position="562"/>
    </location>
</feature>
<dbReference type="InterPro" id="IPR003594">
    <property type="entry name" value="HATPase_dom"/>
</dbReference>
<evidence type="ECO:0000256" key="5">
    <source>
        <dbReference type="ARBA" id="ARBA00022679"/>
    </source>
</evidence>
<accession>A0A3B0VU44</accession>
<dbReference type="EMBL" id="UOFA01000003">
    <property type="protein sequence ID" value="VAW43663.1"/>
    <property type="molecule type" value="Genomic_DNA"/>
</dbReference>
<evidence type="ECO:0000256" key="2">
    <source>
        <dbReference type="ARBA" id="ARBA00004141"/>
    </source>
</evidence>
<keyword evidence="7" id="KW-0418">Kinase</keyword>
<dbReference type="AlphaFoldDB" id="A0A3B0VU44"/>
<dbReference type="InterPro" id="IPR005467">
    <property type="entry name" value="His_kinase_dom"/>
</dbReference>
<dbReference type="Gene3D" id="6.10.340.10">
    <property type="match status" value="1"/>
</dbReference>
<dbReference type="Gene3D" id="3.30.565.10">
    <property type="entry name" value="Histidine kinase-like ATPase, C-terminal domain"/>
    <property type="match status" value="1"/>
</dbReference>
<evidence type="ECO:0000256" key="1">
    <source>
        <dbReference type="ARBA" id="ARBA00000085"/>
    </source>
</evidence>
<organism evidence="13">
    <name type="scientific">hydrothermal vent metagenome</name>
    <dbReference type="NCBI Taxonomy" id="652676"/>
    <lineage>
        <taxon>unclassified sequences</taxon>
        <taxon>metagenomes</taxon>
        <taxon>ecological metagenomes</taxon>
    </lineage>
</organism>
<dbReference type="SUPFAM" id="SSF55874">
    <property type="entry name" value="ATPase domain of HSP90 chaperone/DNA topoisomerase II/histidine kinase"/>
    <property type="match status" value="1"/>
</dbReference>
<comment type="catalytic activity">
    <reaction evidence="1">
        <text>ATP + protein L-histidine = ADP + protein N-phospho-L-histidine.</text>
        <dbReference type="EC" id="2.7.13.3"/>
    </reaction>
</comment>
<evidence type="ECO:0000256" key="3">
    <source>
        <dbReference type="ARBA" id="ARBA00012438"/>
    </source>
</evidence>
<keyword evidence="4" id="KW-0597">Phosphoprotein</keyword>
<keyword evidence="10 11" id="KW-0472">Membrane</keyword>
<dbReference type="Pfam" id="PF02518">
    <property type="entry name" value="HATPase_c"/>
    <property type="match status" value="1"/>
</dbReference>
<reference evidence="13" key="1">
    <citation type="submission" date="2018-06" db="EMBL/GenBank/DDBJ databases">
        <authorList>
            <person name="Zhirakovskaya E."/>
        </authorList>
    </citation>
    <scope>NUCLEOTIDE SEQUENCE</scope>
</reference>
<evidence type="ECO:0000313" key="13">
    <source>
        <dbReference type="EMBL" id="VAW43663.1"/>
    </source>
</evidence>
<proteinExistence type="predicted"/>
<dbReference type="GO" id="GO:0000155">
    <property type="term" value="F:phosphorelay sensor kinase activity"/>
    <property type="evidence" value="ECO:0007669"/>
    <property type="project" value="InterPro"/>
</dbReference>
<evidence type="ECO:0000256" key="4">
    <source>
        <dbReference type="ARBA" id="ARBA00022553"/>
    </source>
</evidence>
<gene>
    <name evidence="13" type="ORF">MNBD_GAMMA02-55</name>
</gene>
<dbReference type="SMART" id="SM00387">
    <property type="entry name" value="HATPase_c"/>
    <property type="match status" value="1"/>
</dbReference>
<dbReference type="EC" id="2.7.13.3" evidence="3"/>
<keyword evidence="9" id="KW-0902">Two-component regulatory system</keyword>
<name>A0A3B0VU44_9ZZZZ</name>
<evidence type="ECO:0000256" key="10">
    <source>
        <dbReference type="ARBA" id="ARBA00023136"/>
    </source>
</evidence>
<keyword evidence="6 11" id="KW-0812">Transmembrane</keyword>
<dbReference type="InterPro" id="IPR050428">
    <property type="entry name" value="TCS_sensor_his_kinase"/>
</dbReference>
<evidence type="ECO:0000256" key="11">
    <source>
        <dbReference type="SAM" id="Phobius"/>
    </source>
</evidence>
<dbReference type="InterPro" id="IPR003661">
    <property type="entry name" value="HisK_dim/P_dom"/>
</dbReference>
<dbReference type="CDD" id="cd00082">
    <property type="entry name" value="HisKA"/>
    <property type="match status" value="1"/>
</dbReference>
<dbReference type="PROSITE" id="PS50109">
    <property type="entry name" value="HIS_KIN"/>
    <property type="match status" value="1"/>
</dbReference>
<dbReference type="PANTHER" id="PTHR45436">
    <property type="entry name" value="SENSOR HISTIDINE KINASE YKOH"/>
    <property type="match status" value="1"/>
</dbReference>
<dbReference type="GO" id="GO:0005886">
    <property type="term" value="C:plasma membrane"/>
    <property type="evidence" value="ECO:0007669"/>
    <property type="project" value="TreeGrafter"/>
</dbReference>
<dbReference type="SUPFAM" id="SSF47384">
    <property type="entry name" value="Homodimeric domain of signal transducing histidine kinase"/>
    <property type="match status" value="1"/>
</dbReference>
<dbReference type="PANTHER" id="PTHR45436:SF15">
    <property type="entry name" value="SENSOR HISTIDINE KINASE CUSS"/>
    <property type="match status" value="1"/>
</dbReference>
<evidence type="ECO:0000256" key="8">
    <source>
        <dbReference type="ARBA" id="ARBA00022989"/>
    </source>
</evidence>
<sequence length="563" mass="63681">QVIVNSVQQFNQDRPEDLVGLIPSVLTADVIIDGNPIEWAQAPWYRVTPKFKYKIGSHQQQLHLLIEVLDDSTYVNPSQAGDRLIIAIGEPRGINKITINRQAEGPVPKPFNQINYAAYWHEIAMGYQVEIKLITSELNRLGLVAINHQSQHISHAMGHQEGDQIQLQAIFKPQPQWQNFLQQITPEDGGIQLQDPQGRVYYQTQNTVSKAPMSNWLTELIYELAFDQSKADGSHFFGQRVKQAFDAGEIQLTIKHNAAQSALIQTFIRSVLWIFAIALVLLLGYFLFALVLAWRIRRLNKNLQTVLDDQGQIHTLLPSNHAQDEIGDLSRGMSSLLSQINDYTDYLKQLGSRLSHEMKTPISIVHTSLENLQMEQPENEFVIRALNANHRLKFILNQLSALSQLKQVIAETKPDIFDLNELLSELAQGYRSQANNISFRGANRPVMIKGSQELMAQMVDKLLQNAMDFTTQADQIKLQLSTVNEKYQLKVINTGSQIPLENSHQLFDSLTSFRQQKDPQPHLGLGLYIAKLICDYHQAAIEANNLKEPIAVEFVVTGPLVAH</sequence>
<dbReference type="InterPro" id="IPR036097">
    <property type="entry name" value="HisK_dim/P_sf"/>
</dbReference>
<evidence type="ECO:0000256" key="6">
    <source>
        <dbReference type="ARBA" id="ARBA00022692"/>
    </source>
</evidence>